<dbReference type="RefSeq" id="WP_162344871.1">
    <property type="nucleotide sequence ID" value="NZ_JAAEAA010000003.1"/>
</dbReference>
<dbReference type="EMBL" id="JAAEAA010000003">
    <property type="protein sequence ID" value="NDK54811.1"/>
    <property type="molecule type" value="Genomic_DNA"/>
</dbReference>
<feature type="transmembrane region" description="Helical" evidence="1">
    <location>
        <begin position="7"/>
        <end position="28"/>
    </location>
</feature>
<accession>A0A6B2GXV0</accession>
<name>A0A6B2GXV0_9BACT</name>
<evidence type="ECO:0000313" key="2">
    <source>
        <dbReference type="EMBL" id="NDK54811.1"/>
    </source>
</evidence>
<protein>
    <submittedName>
        <fullName evidence="2">Uncharacterized protein</fullName>
    </submittedName>
</protein>
<dbReference type="AlphaFoldDB" id="A0A6B2GXV0"/>
<evidence type="ECO:0000256" key="1">
    <source>
        <dbReference type="SAM" id="Phobius"/>
    </source>
</evidence>
<proteinExistence type="predicted"/>
<keyword evidence="3" id="KW-1185">Reference proteome</keyword>
<keyword evidence="1" id="KW-0472">Membrane</keyword>
<sequence length="112" mass="12310">MNRITKIIVGAFIGLFLIASTIIVVISVKVKDAGAYKASQKYIETNPDVLKETGEIKGYSFFTSGSIEHNSKGGVAYFSYTVEGSKSDLPIHIVLKTDSLDNWNVIDFTMLE</sequence>
<keyword evidence="1" id="KW-0812">Transmembrane</keyword>
<evidence type="ECO:0000313" key="3">
    <source>
        <dbReference type="Proteomes" id="UP000478546"/>
    </source>
</evidence>
<organism evidence="2 3">
    <name type="scientific">Pontibacter fetidus</name>
    <dbReference type="NCBI Taxonomy" id="2700082"/>
    <lineage>
        <taxon>Bacteria</taxon>
        <taxon>Pseudomonadati</taxon>
        <taxon>Bacteroidota</taxon>
        <taxon>Cytophagia</taxon>
        <taxon>Cytophagales</taxon>
        <taxon>Hymenobacteraceae</taxon>
        <taxon>Pontibacter</taxon>
    </lineage>
</organism>
<keyword evidence="1" id="KW-1133">Transmembrane helix</keyword>
<gene>
    <name evidence="2" type="ORF">GWO68_02675</name>
</gene>
<comment type="caution">
    <text evidence="2">The sequence shown here is derived from an EMBL/GenBank/DDBJ whole genome shotgun (WGS) entry which is preliminary data.</text>
</comment>
<reference evidence="2 3" key="1">
    <citation type="submission" date="2020-01" db="EMBL/GenBank/DDBJ databases">
        <authorList>
            <person name="Kim M.K."/>
        </authorList>
    </citation>
    <scope>NUCLEOTIDE SEQUENCE [LARGE SCALE GENOMIC DNA]</scope>
    <source>
        <strain evidence="2 3">BT213</strain>
    </source>
</reference>
<dbReference type="Proteomes" id="UP000478546">
    <property type="component" value="Unassembled WGS sequence"/>
</dbReference>